<dbReference type="PANTHER" id="PTHR47936:SF1">
    <property type="entry name" value="PENTATRICOPEPTIDE REPEAT-CONTAINING PROTEIN GUN1, CHLOROPLASTIC"/>
    <property type="match status" value="1"/>
</dbReference>
<evidence type="ECO:0000313" key="5">
    <source>
        <dbReference type="Proteomes" id="UP000604046"/>
    </source>
</evidence>
<dbReference type="AlphaFoldDB" id="A0A812JFJ9"/>
<dbReference type="OrthoDB" id="1585145at2759"/>
<gene>
    <name evidence="4" type="primary">PTAC2</name>
    <name evidence="4" type="ORF">SNAT2548_LOCUS6705</name>
</gene>
<accession>A0A812JFJ9</accession>
<organism evidence="4 5">
    <name type="scientific">Symbiodinium natans</name>
    <dbReference type="NCBI Taxonomy" id="878477"/>
    <lineage>
        <taxon>Eukaryota</taxon>
        <taxon>Sar</taxon>
        <taxon>Alveolata</taxon>
        <taxon>Dinophyceae</taxon>
        <taxon>Suessiales</taxon>
        <taxon>Symbiodiniaceae</taxon>
        <taxon>Symbiodinium</taxon>
    </lineage>
</organism>
<dbReference type="InterPro" id="IPR011990">
    <property type="entry name" value="TPR-like_helical_dom_sf"/>
</dbReference>
<dbReference type="Gene3D" id="1.25.40.10">
    <property type="entry name" value="Tetratricopeptide repeat domain"/>
    <property type="match status" value="1"/>
</dbReference>
<evidence type="ECO:0000256" key="3">
    <source>
        <dbReference type="SAM" id="MobiDB-lite"/>
    </source>
</evidence>
<reference evidence="4" key="1">
    <citation type="submission" date="2021-02" db="EMBL/GenBank/DDBJ databases">
        <authorList>
            <person name="Dougan E. K."/>
            <person name="Rhodes N."/>
            <person name="Thang M."/>
            <person name="Chan C."/>
        </authorList>
    </citation>
    <scope>NUCLEOTIDE SEQUENCE</scope>
</reference>
<comment type="caution">
    <text evidence="4">The sequence shown here is derived from an EMBL/GenBank/DDBJ whole genome shotgun (WGS) entry which is preliminary data.</text>
</comment>
<dbReference type="InterPro" id="IPR002885">
    <property type="entry name" value="PPR_rpt"/>
</dbReference>
<feature type="repeat" description="PPR" evidence="2">
    <location>
        <begin position="172"/>
        <end position="206"/>
    </location>
</feature>
<keyword evidence="5" id="KW-1185">Reference proteome</keyword>
<dbReference type="Proteomes" id="UP000604046">
    <property type="component" value="Unassembled WGS sequence"/>
</dbReference>
<dbReference type="Pfam" id="PF01535">
    <property type="entry name" value="PPR"/>
    <property type="match status" value="1"/>
</dbReference>
<dbReference type="PROSITE" id="PS51375">
    <property type="entry name" value="PPR"/>
    <property type="match status" value="1"/>
</dbReference>
<dbReference type="Pfam" id="PF13812">
    <property type="entry name" value="PPR_3"/>
    <property type="match status" value="1"/>
</dbReference>
<protein>
    <submittedName>
        <fullName evidence="4">PTAC2 protein</fullName>
    </submittedName>
</protein>
<feature type="compositionally biased region" description="Basic residues" evidence="3">
    <location>
        <begin position="51"/>
        <end position="65"/>
    </location>
</feature>
<dbReference type="PANTHER" id="PTHR47936">
    <property type="entry name" value="PPR_LONG DOMAIN-CONTAINING PROTEIN"/>
    <property type="match status" value="1"/>
</dbReference>
<sequence>MPEVAGRTSLVQVDAIHACRTSPSGGAFVLADHVNGRARASARAGAWRCQRHAARRPHSPNKRFRKSDPQQRALMSEMLREETEGGILQAVQRLRERDCLSSAHDYTSVVIAFSRKNYWQRACDVLSEMHARSLAAKPVAYNNAMNACLSRENWQQTLELLRQMRGREVLGDLFSYTNALTASSRAGLWQDSLRLIWDMVGDKVAPDIVAFNAALAACEVAGRWQWSLQLMKALGQAKLQPDDVTYRSITRALEAAEQQLRALRLEMPGRFWGPSPDPTLGSEEGLATSGQPLHYCIVQCDEQGLEGWSLAAGSKHRRWDTLLLGLLQCFMMDGQWLRNVAASVFVGPDALHATGALQPLVMTALGQGKDGRPFYQPATLKAFEESLWRQRGQDAEGLRWQLAQRRPRNQAQAKGMLLESLGELFDHAPEKAGVLAFDAGATRTYNELLASSWAAGREKLFVLLGGAHGFDGMDDADGRFFAEVLRLCEDRVGASNVAKVTLAEDASAAVFPLSKVISFISVEHCRGVFAGERKALADGAARGGYEGCLATLWLMRSLCSCSVPGHLPEPAPRGLRELRRTSDFDPQSHALPRPLAMATAVASFGQPFACHCSAKSPQKQGDLSDDSVSCPAKAGEDDDAVRRLLNTIEGDELEV</sequence>
<keyword evidence="1" id="KW-0677">Repeat</keyword>
<feature type="region of interest" description="Disordered" evidence="3">
    <location>
        <begin position="51"/>
        <end position="70"/>
    </location>
</feature>
<dbReference type="EMBL" id="CAJNDS010000447">
    <property type="protein sequence ID" value="CAE7207474.1"/>
    <property type="molecule type" value="Genomic_DNA"/>
</dbReference>
<proteinExistence type="predicted"/>
<evidence type="ECO:0000256" key="1">
    <source>
        <dbReference type="ARBA" id="ARBA00022737"/>
    </source>
</evidence>
<evidence type="ECO:0000313" key="4">
    <source>
        <dbReference type="EMBL" id="CAE7207474.1"/>
    </source>
</evidence>
<name>A0A812JFJ9_9DINO</name>
<evidence type="ECO:0000256" key="2">
    <source>
        <dbReference type="PROSITE-ProRule" id="PRU00708"/>
    </source>
</evidence>